<organism evidence="2 3">
    <name type="scientific">Ophiophagus hannah</name>
    <name type="common">King cobra</name>
    <name type="synonym">Naja hannah</name>
    <dbReference type="NCBI Taxonomy" id="8665"/>
    <lineage>
        <taxon>Eukaryota</taxon>
        <taxon>Metazoa</taxon>
        <taxon>Chordata</taxon>
        <taxon>Craniata</taxon>
        <taxon>Vertebrata</taxon>
        <taxon>Euteleostomi</taxon>
        <taxon>Lepidosauria</taxon>
        <taxon>Squamata</taxon>
        <taxon>Bifurcata</taxon>
        <taxon>Unidentata</taxon>
        <taxon>Episquamata</taxon>
        <taxon>Toxicofera</taxon>
        <taxon>Serpentes</taxon>
        <taxon>Colubroidea</taxon>
        <taxon>Elapidae</taxon>
        <taxon>Elapinae</taxon>
        <taxon>Ophiophagus</taxon>
    </lineage>
</organism>
<dbReference type="AlphaFoldDB" id="V8N9I7"/>
<evidence type="ECO:0000256" key="1">
    <source>
        <dbReference type="SAM" id="MobiDB-lite"/>
    </source>
</evidence>
<feature type="compositionally biased region" description="Pro residues" evidence="1">
    <location>
        <begin position="76"/>
        <end position="85"/>
    </location>
</feature>
<feature type="region of interest" description="Disordered" evidence="1">
    <location>
        <begin position="149"/>
        <end position="199"/>
    </location>
</feature>
<protein>
    <submittedName>
        <fullName evidence="2">Chromatin assembly factor 1 subunit A</fullName>
    </submittedName>
</protein>
<keyword evidence="3" id="KW-1185">Reference proteome</keyword>
<dbReference type="Proteomes" id="UP000018936">
    <property type="component" value="Unassembled WGS sequence"/>
</dbReference>
<dbReference type="EMBL" id="AZIM01006557">
    <property type="protein sequence ID" value="ETE58586.1"/>
    <property type="molecule type" value="Genomic_DNA"/>
</dbReference>
<accession>V8N9I7</accession>
<feature type="region of interest" description="Disordered" evidence="1">
    <location>
        <begin position="76"/>
        <end position="95"/>
    </location>
</feature>
<feature type="compositionally biased region" description="Polar residues" evidence="1">
    <location>
        <begin position="12"/>
        <end position="21"/>
    </location>
</feature>
<proteinExistence type="predicted"/>
<name>V8N9I7_OPHHA</name>
<comment type="caution">
    <text evidence="2">The sequence shown here is derived from an EMBL/GenBank/DDBJ whole genome shotgun (WGS) entry which is preliminary data.</text>
</comment>
<feature type="region of interest" description="Disordered" evidence="1">
    <location>
        <begin position="1"/>
        <end position="24"/>
    </location>
</feature>
<evidence type="ECO:0000313" key="2">
    <source>
        <dbReference type="EMBL" id="ETE58586.1"/>
    </source>
</evidence>
<evidence type="ECO:0000313" key="3">
    <source>
        <dbReference type="Proteomes" id="UP000018936"/>
    </source>
</evidence>
<sequence>MKHSESAPIRGLSQNHESSQLHLAHKAEQVTRAALRNSKIATSSKELEKAGCGRIRLSSHLRAACSTVSPTCTFPPKPFQRPAPKPRFFMPSRTRSGCTTSTKVYSLVHQRGNPRKSCRKLRQVAREGKKKGRAEVTYAMLCKQDRYMAKALGGKEGRKAGKKDGRNEMRGKEMKWEEGKEGDEREGRRKESRKEERTE</sequence>
<reference evidence="2 3" key="1">
    <citation type="journal article" date="2013" name="Proc. Natl. Acad. Sci. U.S.A.">
        <title>The king cobra genome reveals dynamic gene evolution and adaptation in the snake venom system.</title>
        <authorList>
            <person name="Vonk F.J."/>
            <person name="Casewell N.R."/>
            <person name="Henkel C.V."/>
            <person name="Heimberg A.M."/>
            <person name="Jansen H.J."/>
            <person name="McCleary R.J."/>
            <person name="Kerkkamp H.M."/>
            <person name="Vos R.A."/>
            <person name="Guerreiro I."/>
            <person name="Calvete J.J."/>
            <person name="Wuster W."/>
            <person name="Woods A.E."/>
            <person name="Logan J.M."/>
            <person name="Harrison R.A."/>
            <person name="Castoe T.A."/>
            <person name="de Koning A.P."/>
            <person name="Pollock D.D."/>
            <person name="Yandell M."/>
            <person name="Calderon D."/>
            <person name="Renjifo C."/>
            <person name="Currier R.B."/>
            <person name="Salgado D."/>
            <person name="Pla D."/>
            <person name="Sanz L."/>
            <person name="Hyder A.S."/>
            <person name="Ribeiro J.M."/>
            <person name="Arntzen J.W."/>
            <person name="van den Thillart G.E."/>
            <person name="Boetzer M."/>
            <person name="Pirovano W."/>
            <person name="Dirks R.P."/>
            <person name="Spaink H.P."/>
            <person name="Duboule D."/>
            <person name="McGlinn E."/>
            <person name="Kini R.M."/>
            <person name="Richardson M.K."/>
        </authorList>
    </citation>
    <scope>NUCLEOTIDE SEQUENCE</scope>
    <source>
        <tissue evidence="2">Blood</tissue>
    </source>
</reference>
<gene>
    <name evidence="2" type="primary">CHAF1A</name>
    <name evidence="2" type="ORF">L345_15693</name>
</gene>
<feature type="non-terminal residue" evidence="2">
    <location>
        <position position="1"/>
    </location>
</feature>